<feature type="transmembrane region" description="Helical" evidence="5">
    <location>
        <begin position="528"/>
        <end position="546"/>
    </location>
</feature>
<feature type="transmembrane region" description="Helical" evidence="5">
    <location>
        <begin position="20"/>
        <end position="40"/>
    </location>
</feature>
<keyword evidence="2 5" id="KW-0812">Transmembrane</keyword>
<sequence length="727" mass="76064">MKNIWRLFTGDLKRLGHNVITVIIVLGLVAIPSLFSWYNLIACWNVFDNTGNLEVAVANSDEGYKSDLVPLEINVGEQVVSALRANDQLKWTITDEEDAIDGARSGRYYAAVVIPSSFSRDMMTFYSDDVEHAKITYYTNEKKNAIAPKVTDQGADGVSAQVNTVFAETLSEVALGIATTLADYAQDSDLGGRIGELAVHIDNVGSTMDKASSVLTMYSSVLGSAQSLVDDSAALLGQVKNEADGVKGSVSDIKAAAGDVGDAIGSSASALSTAIEQSAASYGAVADSVDAAFDSASSLASTSASQLSGAAAKVDGQIGGYRDVIAHLESLRPLLPEGAQSAVDTMVARLKASIALQEQLRDSLNSAAADIEAGRADTQAKRDEIKALAQQAADALGGAKADYDTQLKPDIEALAGTIGEASATFSSTAATLDAAASDLTGAAGSVSSGIGDAQQKLDAAAADLASSAQRMHDAGARIAEAAASGDVEALRAAIGSDPSALAKAVSAPVKLDRHAVYPVDNFGSAMTPLYTTLALWIGALLVMVTLKVTPSKRILDQMGHVPAWQQFIGRFGVVALISLMQSTCVSVGNMVFLGVQTVNPFLYLLCYWVSGLVFAFIIYTLVVSFANFGKAISVFLLIVQVSGGGGSYPLQSLPEFVQVLSPYLPVTHAVNAMRAAMFGVYNGDFWTEIGILLLFTVPFIVLGLVLRTPLIKVVSKFVEMVESSKVM</sequence>
<feature type="domain" description="ABC-2 type transporter transmembrane" evidence="6">
    <location>
        <begin position="478"/>
        <end position="704"/>
    </location>
</feature>
<dbReference type="GO" id="GO:0140359">
    <property type="term" value="F:ABC-type transporter activity"/>
    <property type="evidence" value="ECO:0007669"/>
    <property type="project" value="InterPro"/>
</dbReference>
<comment type="subcellular location">
    <subcellularLocation>
        <location evidence="1">Membrane</location>
        <topology evidence="1">Multi-pass membrane protein</topology>
    </subcellularLocation>
</comment>
<evidence type="ECO:0000256" key="2">
    <source>
        <dbReference type="ARBA" id="ARBA00022692"/>
    </source>
</evidence>
<keyword evidence="3 5" id="KW-1133">Transmembrane helix</keyword>
<feature type="transmembrane region" description="Helical" evidence="5">
    <location>
        <begin position="632"/>
        <end position="650"/>
    </location>
</feature>
<evidence type="ECO:0000256" key="1">
    <source>
        <dbReference type="ARBA" id="ARBA00004141"/>
    </source>
</evidence>
<dbReference type="Gene3D" id="3.40.1710.10">
    <property type="entry name" value="abc type-2 transporter like domain"/>
    <property type="match status" value="1"/>
</dbReference>
<dbReference type="InterPro" id="IPR017501">
    <property type="entry name" value="Phage_infect_YhgE_C"/>
</dbReference>
<keyword evidence="4 5" id="KW-0472">Membrane</keyword>
<evidence type="ECO:0000256" key="4">
    <source>
        <dbReference type="ARBA" id="ARBA00023136"/>
    </source>
</evidence>
<dbReference type="EMBL" id="QICB01000003">
    <property type="protein sequence ID" value="RNL19768.1"/>
    <property type="molecule type" value="Genomic_DNA"/>
</dbReference>
<keyword evidence="8" id="KW-1185">Reference proteome</keyword>
<evidence type="ECO:0000313" key="7">
    <source>
        <dbReference type="EMBL" id="RNL19768.1"/>
    </source>
</evidence>
<evidence type="ECO:0000256" key="3">
    <source>
        <dbReference type="ARBA" id="ARBA00022989"/>
    </source>
</evidence>
<comment type="caution">
    <text evidence="7">The sequence shown here is derived from an EMBL/GenBank/DDBJ whole genome shotgun (WGS) entry which is preliminary data.</text>
</comment>
<protein>
    <submittedName>
        <fullName evidence="7">YhgE/Pip domain-containing protein</fullName>
    </submittedName>
</protein>
<feature type="transmembrane region" description="Helical" evidence="5">
    <location>
        <begin position="601"/>
        <end position="625"/>
    </location>
</feature>
<feature type="transmembrane region" description="Helical" evidence="5">
    <location>
        <begin position="567"/>
        <end position="595"/>
    </location>
</feature>
<dbReference type="NCBIfam" id="TIGR03062">
    <property type="entry name" value="pip_yhgE_Cterm"/>
    <property type="match status" value="1"/>
</dbReference>
<dbReference type="PANTHER" id="PTHR43077">
    <property type="entry name" value="TRANSPORT PERMEASE YVFS-RELATED"/>
    <property type="match status" value="1"/>
</dbReference>
<feature type="transmembrane region" description="Helical" evidence="5">
    <location>
        <begin position="685"/>
        <end position="706"/>
    </location>
</feature>
<dbReference type="Proteomes" id="UP000267368">
    <property type="component" value="Unassembled WGS sequence"/>
</dbReference>
<organism evidence="7 8">
    <name type="scientific">Slackia faecicanis</name>
    <dbReference type="NCBI Taxonomy" id="255723"/>
    <lineage>
        <taxon>Bacteria</taxon>
        <taxon>Bacillati</taxon>
        <taxon>Actinomycetota</taxon>
        <taxon>Coriobacteriia</taxon>
        <taxon>Eggerthellales</taxon>
        <taxon>Eggerthellaceae</taxon>
        <taxon>Slackia</taxon>
    </lineage>
</organism>
<dbReference type="InterPro" id="IPR013525">
    <property type="entry name" value="ABC2_TM"/>
</dbReference>
<dbReference type="NCBIfam" id="TIGR03061">
    <property type="entry name" value="pip_yhgE_Nterm"/>
    <property type="match status" value="1"/>
</dbReference>
<dbReference type="AlphaFoldDB" id="A0A3N0AEW6"/>
<reference evidence="8" key="1">
    <citation type="submission" date="2018-05" db="EMBL/GenBank/DDBJ databases">
        <title>Genome Sequencing of selected type strains of the family Eggerthellaceae.</title>
        <authorList>
            <person name="Danylec N."/>
            <person name="Stoll D.A."/>
            <person name="Doetsch A."/>
            <person name="Huch M."/>
        </authorList>
    </citation>
    <scope>NUCLEOTIDE SEQUENCE [LARGE SCALE GENOMIC DNA]</scope>
    <source>
        <strain evidence="8">DSM 17537</strain>
    </source>
</reference>
<name>A0A3N0AEW6_9ACTN</name>
<dbReference type="RefSeq" id="WP_123198092.1">
    <property type="nucleotide sequence ID" value="NZ_QICB01000003.1"/>
</dbReference>
<feature type="domain" description="ABC-2 type transporter transmembrane" evidence="6">
    <location>
        <begin position="29"/>
        <end position="165"/>
    </location>
</feature>
<evidence type="ECO:0000259" key="6">
    <source>
        <dbReference type="Pfam" id="PF12698"/>
    </source>
</evidence>
<dbReference type="InterPro" id="IPR017500">
    <property type="entry name" value="Phage_infect_YhgE_N"/>
</dbReference>
<evidence type="ECO:0000256" key="5">
    <source>
        <dbReference type="SAM" id="Phobius"/>
    </source>
</evidence>
<proteinExistence type="predicted"/>
<dbReference type="Pfam" id="PF12698">
    <property type="entry name" value="ABC2_membrane_3"/>
    <property type="match status" value="2"/>
</dbReference>
<dbReference type="GO" id="GO:0016020">
    <property type="term" value="C:membrane"/>
    <property type="evidence" value="ECO:0007669"/>
    <property type="project" value="UniProtKB-SubCell"/>
</dbReference>
<dbReference type="OrthoDB" id="9811483at2"/>
<evidence type="ECO:0000313" key="8">
    <source>
        <dbReference type="Proteomes" id="UP000267368"/>
    </source>
</evidence>
<gene>
    <name evidence="7" type="ORF">DMP07_05170</name>
</gene>
<dbReference type="InterPro" id="IPR051328">
    <property type="entry name" value="T7SS_ABC-Transporter"/>
</dbReference>
<dbReference type="PANTHER" id="PTHR43077:SF10">
    <property type="entry name" value="TRANSPORT PERMEASE PROTEIN"/>
    <property type="match status" value="1"/>
</dbReference>
<accession>A0A3N0AEW6</accession>